<evidence type="ECO:0000256" key="12">
    <source>
        <dbReference type="ARBA" id="ARBA00023136"/>
    </source>
</evidence>
<feature type="region of interest" description="Disordered" evidence="14">
    <location>
        <begin position="265"/>
        <end position="335"/>
    </location>
</feature>
<dbReference type="Pfam" id="PF06682">
    <property type="entry name" value="SARAF"/>
    <property type="match status" value="1"/>
</dbReference>
<evidence type="ECO:0000256" key="1">
    <source>
        <dbReference type="ARBA" id="ARBA00004115"/>
    </source>
</evidence>
<dbReference type="GeneID" id="92182949"/>
<keyword evidence="9" id="KW-0106">Calcium</keyword>
<evidence type="ECO:0000256" key="8">
    <source>
        <dbReference type="ARBA" id="ARBA00022824"/>
    </source>
</evidence>
<feature type="region of interest" description="Disordered" evidence="14">
    <location>
        <begin position="167"/>
        <end position="239"/>
    </location>
</feature>
<feature type="compositionally biased region" description="Gly residues" evidence="14">
    <location>
        <begin position="304"/>
        <end position="321"/>
    </location>
</feature>
<evidence type="ECO:0000256" key="5">
    <source>
        <dbReference type="ARBA" id="ARBA00022568"/>
    </source>
</evidence>
<evidence type="ECO:0000256" key="9">
    <source>
        <dbReference type="ARBA" id="ARBA00022837"/>
    </source>
</evidence>
<dbReference type="PANTHER" id="PTHR15929:SF0">
    <property type="entry name" value="STORE-OPERATED CALCIUM ENTRY-ASSOCIATED REGULATORY FACTOR"/>
    <property type="match status" value="1"/>
</dbReference>
<evidence type="ECO:0000256" key="13">
    <source>
        <dbReference type="ARBA" id="ARBA00031116"/>
    </source>
</evidence>
<keyword evidence="4" id="KW-0813">Transport</keyword>
<feature type="compositionally biased region" description="Gly residues" evidence="14">
    <location>
        <begin position="172"/>
        <end position="213"/>
    </location>
</feature>
<feature type="compositionally biased region" description="Polar residues" evidence="14">
    <location>
        <begin position="222"/>
        <end position="236"/>
    </location>
</feature>
<accession>A0AAW0YG08</accession>
<keyword evidence="6" id="KW-0812">Transmembrane</keyword>
<keyword evidence="8" id="KW-0256">Endoplasmic reticulum</keyword>
<evidence type="ECO:0000256" key="11">
    <source>
        <dbReference type="ARBA" id="ARBA00023065"/>
    </source>
</evidence>
<evidence type="ECO:0000313" key="15">
    <source>
        <dbReference type="EMBL" id="KAK8846605.1"/>
    </source>
</evidence>
<gene>
    <name evidence="15" type="ORF">IAR55_005691</name>
</gene>
<keyword evidence="12" id="KW-0472">Membrane</keyword>
<dbReference type="Proteomes" id="UP001388673">
    <property type="component" value="Unassembled WGS sequence"/>
</dbReference>
<evidence type="ECO:0000256" key="14">
    <source>
        <dbReference type="SAM" id="MobiDB-lite"/>
    </source>
</evidence>
<dbReference type="AlphaFoldDB" id="A0AAW0YG08"/>
<keyword evidence="5" id="KW-0109">Calcium transport</keyword>
<dbReference type="KEGG" id="kne:92182949"/>
<evidence type="ECO:0000256" key="3">
    <source>
        <dbReference type="ARBA" id="ARBA00016584"/>
    </source>
</evidence>
<name>A0AAW0YG08_9TREE</name>
<sequence length="335" mass="34367">MPSAPKKVPLKAIKTLTFYADQVTTARRTSPIPQLTCVGKACKSFQPEVVQCTNMGDDGFAGVQWRCDTDLPSSLRMGKVEVSCEGWSKAGDSNVLQGSCGLTYNLHKVDRGLEYGQSSGLPSTFDSFLGRSFNTLFWLISGIILYSLIRSLILRFSPRYTPPPLSRFNPFSGGGGGPGGGGGGDGGGGGGGGGGGWWGPGFNPGSGPGGGGSAPPPPYTKDPSTVPESTGSSTGATWGPGFWTGLAAGGLGTYLATNRNLAQQQQQQQQLGRRLGRPIGPDAGWGAARRFDDDGDEWDRGVGPSRGGRGGGAGGVGGGIGELRRATGFGGSTTR</sequence>
<dbReference type="GO" id="GO:0006816">
    <property type="term" value="P:calcium ion transport"/>
    <property type="evidence" value="ECO:0007669"/>
    <property type="project" value="UniProtKB-KW"/>
</dbReference>
<evidence type="ECO:0000256" key="10">
    <source>
        <dbReference type="ARBA" id="ARBA00022989"/>
    </source>
</evidence>
<evidence type="ECO:0000256" key="7">
    <source>
        <dbReference type="ARBA" id="ARBA00022729"/>
    </source>
</evidence>
<dbReference type="PANTHER" id="PTHR15929">
    <property type="entry name" value="STORE-OPERATED CALCIUM ENTRY-ASSOCIATED REGULATORY FACTOR"/>
    <property type="match status" value="1"/>
</dbReference>
<evidence type="ECO:0000256" key="6">
    <source>
        <dbReference type="ARBA" id="ARBA00022692"/>
    </source>
</evidence>
<keyword evidence="10" id="KW-1133">Transmembrane helix</keyword>
<comment type="subcellular location">
    <subcellularLocation>
        <location evidence="1">Endoplasmic reticulum membrane</location>
        <topology evidence="1">Single-pass type I membrane protein</topology>
    </subcellularLocation>
</comment>
<evidence type="ECO:0000256" key="2">
    <source>
        <dbReference type="ARBA" id="ARBA00006833"/>
    </source>
</evidence>
<dbReference type="EMBL" id="JBCAWK010000011">
    <property type="protein sequence ID" value="KAK8846605.1"/>
    <property type="molecule type" value="Genomic_DNA"/>
</dbReference>
<evidence type="ECO:0000256" key="4">
    <source>
        <dbReference type="ARBA" id="ARBA00022448"/>
    </source>
</evidence>
<dbReference type="GO" id="GO:0005789">
    <property type="term" value="C:endoplasmic reticulum membrane"/>
    <property type="evidence" value="ECO:0007669"/>
    <property type="project" value="UniProtKB-SubCell"/>
</dbReference>
<protein>
    <recommendedName>
        <fullName evidence="3">Store-operated calcium entry-associated regulatory factor</fullName>
    </recommendedName>
    <alternativeName>
        <fullName evidence="13">Transmembrane protein 66</fullName>
    </alternativeName>
</protein>
<reference evidence="15 16" key="1">
    <citation type="journal article" date="2024" name="bioRxiv">
        <title>Comparative genomics of Cryptococcus and Kwoniella reveals pathogenesis evolution and contrasting karyotype dynamics via intercentromeric recombination or chromosome fusion.</title>
        <authorList>
            <person name="Coelho M.A."/>
            <person name="David-Palma M."/>
            <person name="Shea T."/>
            <person name="Bowers K."/>
            <person name="McGinley-Smith S."/>
            <person name="Mohammad A.W."/>
            <person name="Gnirke A."/>
            <person name="Yurkov A.M."/>
            <person name="Nowrousian M."/>
            <person name="Sun S."/>
            <person name="Cuomo C.A."/>
            <person name="Heitman J."/>
        </authorList>
    </citation>
    <scope>NUCLEOTIDE SEQUENCE [LARGE SCALE GENOMIC DNA]</scope>
    <source>
        <strain evidence="15 16">CBS 13917</strain>
    </source>
</reference>
<proteinExistence type="inferred from homology"/>
<keyword evidence="11" id="KW-0406">Ion transport</keyword>
<comment type="similarity">
    <text evidence="2">Belongs to the SARAF family.</text>
</comment>
<dbReference type="GO" id="GO:2001256">
    <property type="term" value="P:regulation of store-operated calcium entry"/>
    <property type="evidence" value="ECO:0007669"/>
    <property type="project" value="InterPro"/>
</dbReference>
<organism evidence="15 16">
    <name type="scientific">Kwoniella newhampshirensis</name>
    <dbReference type="NCBI Taxonomy" id="1651941"/>
    <lineage>
        <taxon>Eukaryota</taxon>
        <taxon>Fungi</taxon>
        <taxon>Dikarya</taxon>
        <taxon>Basidiomycota</taxon>
        <taxon>Agaricomycotina</taxon>
        <taxon>Tremellomycetes</taxon>
        <taxon>Tremellales</taxon>
        <taxon>Cryptococcaceae</taxon>
        <taxon>Kwoniella</taxon>
    </lineage>
</organism>
<dbReference type="InterPro" id="IPR009567">
    <property type="entry name" value="SARAF"/>
</dbReference>
<evidence type="ECO:0000313" key="16">
    <source>
        <dbReference type="Proteomes" id="UP001388673"/>
    </source>
</evidence>
<keyword evidence="16" id="KW-1185">Reference proteome</keyword>
<dbReference type="RefSeq" id="XP_066800555.1">
    <property type="nucleotide sequence ID" value="XM_066948782.1"/>
</dbReference>
<keyword evidence="7" id="KW-0732">Signal</keyword>
<comment type="caution">
    <text evidence="15">The sequence shown here is derived from an EMBL/GenBank/DDBJ whole genome shotgun (WGS) entry which is preliminary data.</text>
</comment>